<organism evidence="3 4">
    <name type="scientific">Halodesulfurarchaeum formicicum</name>
    <dbReference type="NCBI Taxonomy" id="1873524"/>
    <lineage>
        <taxon>Archaea</taxon>
        <taxon>Methanobacteriati</taxon>
        <taxon>Methanobacteriota</taxon>
        <taxon>Stenosarchaea group</taxon>
        <taxon>Halobacteria</taxon>
        <taxon>Halobacteriales</taxon>
        <taxon>Halobacteriaceae</taxon>
        <taxon>Halodesulfurarchaeum</taxon>
    </lineage>
</organism>
<name>A0A1J1AE31_9EURY</name>
<sequence length="142" mass="15346">MPARRSIDERLGALERRFDDREGPAAPTSADTDPAREESLEARIESLEETVTELRSEVQALRGYVGQVEHVNQSVERRADAAIAAVERLESAPKTPPPIATASPDPTTADADSGTETTESDPAEPAEPTAESGLLDRLRDLR</sequence>
<evidence type="ECO:0000313" key="3">
    <source>
        <dbReference type="EMBL" id="APE95983.1"/>
    </source>
</evidence>
<dbReference type="RefSeq" id="WP_071933274.1">
    <property type="nucleotide sequence ID" value="NZ_CP016804.1"/>
</dbReference>
<dbReference type="OrthoDB" id="206571at2157"/>
<dbReference type="InterPro" id="IPR055734">
    <property type="entry name" value="DUF7310"/>
</dbReference>
<dbReference type="GeneID" id="30418067"/>
<dbReference type="Proteomes" id="UP000186165">
    <property type="component" value="Chromosome"/>
</dbReference>
<reference evidence="4" key="1">
    <citation type="submission" date="2016-08" db="EMBL/GenBank/DDBJ databases">
        <title>Discovery of first anaerobic lithoheterotrophic haloarchae widely represented in hypersaline habitats.</title>
        <authorList>
            <person name="Sorokin D.Y."/>
            <person name="Kublanov I.V."/>
            <person name="Roman P."/>
            <person name="Sinninghe Damste J.S."/>
            <person name="Golyshin P.N."/>
            <person name="Rojo D."/>
            <person name="Ciordia S."/>
            <person name="Mena Md.C."/>
            <person name="Ferrer M."/>
            <person name="Smedile F."/>
            <person name="Messina E."/>
            <person name="La Cono V."/>
            <person name="Yakimov M.M."/>
        </authorList>
    </citation>
    <scope>NUCLEOTIDE SEQUENCE [LARGE SCALE GENOMIC DNA]</scope>
    <source>
        <strain evidence="4">HSR6</strain>
    </source>
</reference>
<feature type="compositionally biased region" description="Low complexity" evidence="1">
    <location>
        <begin position="100"/>
        <end position="112"/>
    </location>
</feature>
<feature type="compositionally biased region" description="Basic and acidic residues" evidence="1">
    <location>
        <begin position="1"/>
        <end position="23"/>
    </location>
</feature>
<evidence type="ECO:0000259" key="2">
    <source>
        <dbReference type="Pfam" id="PF23991"/>
    </source>
</evidence>
<dbReference type="Gene3D" id="1.20.5.340">
    <property type="match status" value="1"/>
</dbReference>
<accession>A0A1J1AE31</accession>
<feature type="region of interest" description="Disordered" evidence="1">
    <location>
        <begin position="1"/>
        <end position="39"/>
    </location>
</feature>
<dbReference type="Pfam" id="PF23991">
    <property type="entry name" value="DUF7310"/>
    <property type="match status" value="1"/>
</dbReference>
<dbReference type="EMBL" id="CP016804">
    <property type="protein sequence ID" value="APE95983.1"/>
    <property type="molecule type" value="Genomic_DNA"/>
</dbReference>
<evidence type="ECO:0000313" key="4">
    <source>
        <dbReference type="Proteomes" id="UP000186165"/>
    </source>
</evidence>
<evidence type="ECO:0000256" key="1">
    <source>
        <dbReference type="SAM" id="MobiDB-lite"/>
    </source>
</evidence>
<gene>
    <name evidence="3" type="ORF">HSR6_1540</name>
</gene>
<proteinExistence type="predicted"/>
<keyword evidence="4" id="KW-1185">Reference proteome</keyword>
<dbReference type="KEGG" id="hhsr:HSR6_1540"/>
<protein>
    <recommendedName>
        <fullName evidence="2">DUF7310 domain-containing protein</fullName>
    </recommendedName>
</protein>
<feature type="domain" description="DUF7310" evidence="2">
    <location>
        <begin position="7"/>
        <end position="88"/>
    </location>
</feature>
<feature type="region of interest" description="Disordered" evidence="1">
    <location>
        <begin position="86"/>
        <end position="142"/>
    </location>
</feature>
<dbReference type="AlphaFoldDB" id="A0A1J1AE31"/>